<reference evidence="2 3" key="1">
    <citation type="submission" date="2016-07" db="EMBL/GenBank/DDBJ databases">
        <title>Multiple horizontal gene transfer events from other fungi enriched the ability of initially mycotrophic Trichoderma (Ascomycota) to feed on dead plant biomass.</title>
        <authorList>
            <consortium name="DOE Joint Genome Institute"/>
            <person name="Aerts A."/>
            <person name="Atanasova L."/>
            <person name="Chenthamara K."/>
            <person name="Zhang J."/>
            <person name="Grujic M."/>
            <person name="Henrissat B."/>
            <person name="Kuo A."/>
            <person name="Salamov A."/>
            <person name="Lipzen A."/>
            <person name="Labutti K."/>
            <person name="Barry K."/>
            <person name="Miao Y."/>
            <person name="Rahimi M.J."/>
            <person name="Shen Q."/>
            <person name="Grigoriev I.V."/>
            <person name="Kubicek C.P."/>
            <person name="Druzhinina I.S."/>
        </authorList>
    </citation>
    <scope>NUCLEOTIDE SEQUENCE [LARGE SCALE GENOMIC DNA]</scope>
    <source>
        <strain evidence="2 3">CBS 433.97</strain>
    </source>
</reference>
<proteinExistence type="predicted"/>
<gene>
    <name evidence="2" type="ORF">M441DRAFT_451048</name>
</gene>
<accession>A0A2T3ZJZ7</accession>
<sequence>MLETFGARPASSTAEKYRPNLFILLYPEAEYPQYNEECRSMLDQYSSRKCHQTGNVYLAARQIRNKPPPFHTHAERERERHPHSQSLRTAQCTLCHFLAFTCFQKNIKEEAKPWLVTRQKDAKTSFDSPVIGVTSTRNSQSNDARHAKIVLCSMDAIQQLKVVTKQPGHILRPIHIKNQNLGVSTQGLEHNSPL</sequence>
<dbReference type="Proteomes" id="UP000240493">
    <property type="component" value="Unassembled WGS sequence"/>
</dbReference>
<name>A0A2T3ZJZ7_TRIA4</name>
<evidence type="ECO:0000313" key="2">
    <source>
        <dbReference type="EMBL" id="PTB45130.1"/>
    </source>
</evidence>
<dbReference type="EMBL" id="KZ679257">
    <property type="protein sequence ID" value="PTB45130.1"/>
    <property type="molecule type" value="Genomic_DNA"/>
</dbReference>
<evidence type="ECO:0000256" key="1">
    <source>
        <dbReference type="SAM" id="MobiDB-lite"/>
    </source>
</evidence>
<keyword evidence="3" id="KW-1185">Reference proteome</keyword>
<protein>
    <submittedName>
        <fullName evidence="2">Uncharacterized protein</fullName>
    </submittedName>
</protein>
<evidence type="ECO:0000313" key="3">
    <source>
        <dbReference type="Proteomes" id="UP000240493"/>
    </source>
</evidence>
<feature type="region of interest" description="Disordered" evidence="1">
    <location>
        <begin position="64"/>
        <end position="84"/>
    </location>
</feature>
<organism evidence="2 3">
    <name type="scientific">Trichoderma asperellum (strain ATCC 204424 / CBS 433.97 / NBRC 101777)</name>
    <dbReference type="NCBI Taxonomy" id="1042311"/>
    <lineage>
        <taxon>Eukaryota</taxon>
        <taxon>Fungi</taxon>
        <taxon>Dikarya</taxon>
        <taxon>Ascomycota</taxon>
        <taxon>Pezizomycotina</taxon>
        <taxon>Sordariomycetes</taxon>
        <taxon>Hypocreomycetidae</taxon>
        <taxon>Hypocreales</taxon>
        <taxon>Hypocreaceae</taxon>
        <taxon>Trichoderma</taxon>
    </lineage>
</organism>
<dbReference type="AlphaFoldDB" id="A0A2T3ZJZ7"/>
<feature type="compositionally biased region" description="Basic and acidic residues" evidence="1">
    <location>
        <begin position="72"/>
        <end position="82"/>
    </location>
</feature>